<evidence type="ECO:0000313" key="2">
    <source>
        <dbReference type="EMBL" id="KAH0819549.1"/>
    </source>
</evidence>
<comment type="caution">
    <text evidence="2">The sequence shown here is derived from an EMBL/GenBank/DDBJ whole genome shotgun (WGS) entry which is preliminary data.</text>
</comment>
<gene>
    <name evidence="2" type="ORF">GEV33_003242</name>
</gene>
<keyword evidence="3" id="KW-1185">Reference proteome</keyword>
<protein>
    <submittedName>
        <fullName evidence="2">Uncharacterized protein</fullName>
    </submittedName>
</protein>
<dbReference type="AlphaFoldDB" id="A0A8J6LE90"/>
<sequence length="320" mass="35001">MSNIREAKHTYNQLVAVLCDFVGSLNSFRIGLDVFWAVTFIAAPTEACSLRGDGAVDHVRSPPSTARKVLDETAPSARRVRAGRPLRPLQLSKINPVRFGASTSARITDQMPDSPTYRCSTVNWTATCHNLCLLPKAICPFGTKRDIGEERERLKDQRCNRFGAFVYLGITCLQCYPRAADTDKGSDIFACEDDTEVIQISTVVRASLRQRSIILRSDASSKISSRSVLMQHRRLARQTANNAADKTPMSCSAGVPAGAPAAGKRASFAPFDHPGPFDFRPAGSQRWGKKIGTGVTERSVTTPKERGRRELETTCVPVAS</sequence>
<evidence type="ECO:0000313" key="3">
    <source>
        <dbReference type="Proteomes" id="UP000719412"/>
    </source>
</evidence>
<reference evidence="2" key="1">
    <citation type="journal article" date="2020" name="J Insects Food Feed">
        <title>The yellow mealworm (Tenebrio molitor) genome: a resource for the emerging insects as food and feed industry.</title>
        <authorList>
            <person name="Eriksson T."/>
            <person name="Andere A."/>
            <person name="Kelstrup H."/>
            <person name="Emery V."/>
            <person name="Picard C."/>
        </authorList>
    </citation>
    <scope>NUCLEOTIDE SEQUENCE</scope>
    <source>
        <strain evidence="2">Stoneville</strain>
        <tissue evidence="2">Whole head</tissue>
    </source>
</reference>
<name>A0A8J6LE90_TENMO</name>
<dbReference type="EMBL" id="JABDTM020014275">
    <property type="protein sequence ID" value="KAH0819549.1"/>
    <property type="molecule type" value="Genomic_DNA"/>
</dbReference>
<reference evidence="2" key="2">
    <citation type="submission" date="2021-08" db="EMBL/GenBank/DDBJ databases">
        <authorList>
            <person name="Eriksson T."/>
        </authorList>
    </citation>
    <scope>NUCLEOTIDE SEQUENCE</scope>
    <source>
        <strain evidence="2">Stoneville</strain>
        <tissue evidence="2">Whole head</tissue>
    </source>
</reference>
<feature type="compositionally biased region" description="Basic and acidic residues" evidence="1">
    <location>
        <begin position="303"/>
        <end position="312"/>
    </location>
</feature>
<accession>A0A8J6LE90</accession>
<organism evidence="2 3">
    <name type="scientific">Tenebrio molitor</name>
    <name type="common">Yellow mealworm beetle</name>
    <dbReference type="NCBI Taxonomy" id="7067"/>
    <lineage>
        <taxon>Eukaryota</taxon>
        <taxon>Metazoa</taxon>
        <taxon>Ecdysozoa</taxon>
        <taxon>Arthropoda</taxon>
        <taxon>Hexapoda</taxon>
        <taxon>Insecta</taxon>
        <taxon>Pterygota</taxon>
        <taxon>Neoptera</taxon>
        <taxon>Endopterygota</taxon>
        <taxon>Coleoptera</taxon>
        <taxon>Polyphaga</taxon>
        <taxon>Cucujiformia</taxon>
        <taxon>Tenebrionidae</taxon>
        <taxon>Tenebrio</taxon>
    </lineage>
</organism>
<proteinExistence type="predicted"/>
<dbReference type="Proteomes" id="UP000719412">
    <property type="component" value="Unassembled WGS sequence"/>
</dbReference>
<feature type="region of interest" description="Disordered" evidence="1">
    <location>
        <begin position="278"/>
        <end position="320"/>
    </location>
</feature>
<evidence type="ECO:0000256" key="1">
    <source>
        <dbReference type="SAM" id="MobiDB-lite"/>
    </source>
</evidence>